<sequence length="140" mass="16199">MKYLQRLGFVMVSLLLLSSFTTAQEKLVGKWKGQDKGDIGYLILTEDGYATFQLEDQVFGGKSFEMRGVTSKMTYEIDRSQYPNAIDFIITNTDNNKELGRMYGIIQMLSEDELQMAMNFETKERPADFSKDQIVFERMK</sequence>
<feature type="signal peptide" evidence="1">
    <location>
        <begin position="1"/>
        <end position="23"/>
    </location>
</feature>
<proteinExistence type="predicted"/>
<dbReference type="Proteomes" id="UP000248584">
    <property type="component" value="Unassembled WGS sequence"/>
</dbReference>
<dbReference type="EMBL" id="QKZR01000003">
    <property type="protein sequence ID" value="PZX39787.1"/>
    <property type="molecule type" value="Genomic_DNA"/>
</dbReference>
<evidence type="ECO:0000313" key="3">
    <source>
        <dbReference type="Proteomes" id="UP000248584"/>
    </source>
</evidence>
<comment type="caution">
    <text evidence="2">The sequence shown here is derived from an EMBL/GenBank/DDBJ whole genome shotgun (WGS) entry which is preliminary data.</text>
</comment>
<organism evidence="2 3">
    <name type="scientific">Nonlabens dokdonensis</name>
    <dbReference type="NCBI Taxonomy" id="328515"/>
    <lineage>
        <taxon>Bacteria</taxon>
        <taxon>Pseudomonadati</taxon>
        <taxon>Bacteroidota</taxon>
        <taxon>Flavobacteriia</taxon>
        <taxon>Flavobacteriales</taxon>
        <taxon>Flavobacteriaceae</taxon>
        <taxon>Nonlabens</taxon>
    </lineage>
</organism>
<accession>A0ABX5PXE6</accession>
<evidence type="ECO:0000256" key="1">
    <source>
        <dbReference type="SAM" id="SignalP"/>
    </source>
</evidence>
<feature type="chain" id="PRO_5045501408" evidence="1">
    <location>
        <begin position="24"/>
        <end position="140"/>
    </location>
</feature>
<gene>
    <name evidence="2" type="ORF">LX97_02144</name>
</gene>
<keyword evidence="1" id="KW-0732">Signal</keyword>
<name>A0ABX5PXE6_9FLAO</name>
<keyword evidence="3" id="KW-1185">Reference proteome</keyword>
<reference evidence="2 3" key="1">
    <citation type="submission" date="2018-06" db="EMBL/GenBank/DDBJ databases">
        <title>Genomic Encyclopedia of Archaeal and Bacterial Type Strains, Phase II (KMG-II): from individual species to whole genera.</title>
        <authorList>
            <person name="Goeker M."/>
        </authorList>
    </citation>
    <scope>NUCLEOTIDE SEQUENCE [LARGE SCALE GENOMIC DNA]</scope>
    <source>
        <strain evidence="2 3">DSM 17205</strain>
    </source>
</reference>
<dbReference type="RefSeq" id="WP_015363169.1">
    <property type="nucleotide sequence ID" value="NZ_QKZR01000003.1"/>
</dbReference>
<protein>
    <submittedName>
        <fullName evidence="2">Uncharacterized protein (TIGR03067 family)</fullName>
    </submittedName>
</protein>
<evidence type="ECO:0000313" key="2">
    <source>
        <dbReference type="EMBL" id="PZX39787.1"/>
    </source>
</evidence>